<dbReference type="CDD" id="cd00093">
    <property type="entry name" value="HTH_XRE"/>
    <property type="match status" value="1"/>
</dbReference>
<dbReference type="PROSITE" id="PS50943">
    <property type="entry name" value="HTH_CROC1"/>
    <property type="match status" value="1"/>
</dbReference>
<dbReference type="EMBL" id="CP114584">
    <property type="protein sequence ID" value="WBA14243.1"/>
    <property type="molecule type" value="Genomic_DNA"/>
</dbReference>
<dbReference type="Gene3D" id="1.10.260.40">
    <property type="entry name" value="lambda repressor-like DNA-binding domains"/>
    <property type="match status" value="1"/>
</dbReference>
<dbReference type="InterPro" id="IPR010982">
    <property type="entry name" value="Lambda_DNA-bd_dom_sf"/>
</dbReference>
<keyword evidence="3" id="KW-1185">Reference proteome</keyword>
<protein>
    <submittedName>
        <fullName evidence="2">Helix-turn-helix transcriptional regulator</fullName>
    </submittedName>
</protein>
<feature type="domain" description="HTH cro/C1-type" evidence="1">
    <location>
        <begin position="2"/>
        <end position="32"/>
    </location>
</feature>
<evidence type="ECO:0000313" key="2">
    <source>
        <dbReference type="EMBL" id="WBA14243.1"/>
    </source>
</evidence>
<organism evidence="2 3">
    <name type="scientific">Salinivibrio proteolyticus</name>
    <dbReference type="NCBI Taxonomy" id="334715"/>
    <lineage>
        <taxon>Bacteria</taxon>
        <taxon>Pseudomonadati</taxon>
        <taxon>Pseudomonadota</taxon>
        <taxon>Gammaproteobacteria</taxon>
        <taxon>Vibrionales</taxon>
        <taxon>Vibrionaceae</taxon>
        <taxon>Salinivibrio</taxon>
    </lineage>
</organism>
<evidence type="ECO:0000259" key="1">
    <source>
        <dbReference type="PROSITE" id="PS50943"/>
    </source>
</evidence>
<sequence>MTYIDWEKGKRSPTLETVVKISHCLDIDKHWLAFGVFGVENKQQLEKIYE</sequence>
<proteinExistence type="predicted"/>
<evidence type="ECO:0000313" key="3">
    <source>
        <dbReference type="Proteomes" id="UP001164676"/>
    </source>
</evidence>
<gene>
    <name evidence="2" type="ORF">N7E60_11040</name>
</gene>
<dbReference type="Proteomes" id="UP001164676">
    <property type="component" value="Chromosome"/>
</dbReference>
<dbReference type="SUPFAM" id="SSF47413">
    <property type="entry name" value="lambda repressor-like DNA-binding domains"/>
    <property type="match status" value="1"/>
</dbReference>
<reference evidence="2" key="1">
    <citation type="submission" date="2022-09" db="EMBL/GenBank/DDBJ databases">
        <authorList>
            <person name="Li Z.-J."/>
        </authorList>
    </citation>
    <scope>NUCLEOTIDE SEQUENCE</scope>
    <source>
        <strain evidence="2">TGB10</strain>
    </source>
</reference>
<accession>A0ABY7LF30</accession>
<dbReference type="RefSeq" id="WP_269597494.1">
    <property type="nucleotide sequence ID" value="NZ_CP114584.1"/>
</dbReference>
<dbReference type="InterPro" id="IPR001387">
    <property type="entry name" value="Cro/C1-type_HTH"/>
</dbReference>
<name>A0ABY7LF30_9GAMM</name>
<dbReference type="Pfam" id="PF01381">
    <property type="entry name" value="HTH_3"/>
    <property type="match status" value="1"/>
</dbReference>